<name>A0A833CBT1_9FIRM</name>
<dbReference type="RefSeq" id="WP_006556714.1">
    <property type="nucleotide sequence ID" value="NZ_CALMIE010000033.1"/>
</dbReference>
<evidence type="ECO:0000256" key="1">
    <source>
        <dbReference type="ARBA" id="ARBA00023015"/>
    </source>
</evidence>
<dbReference type="InterPro" id="IPR014284">
    <property type="entry name" value="RNA_pol_sigma-70_dom"/>
</dbReference>
<accession>A0A833CBT1</accession>
<organism evidence="7 8">
    <name type="scientific">Veillonella seminalis</name>
    <dbReference type="NCBI Taxonomy" id="1502943"/>
    <lineage>
        <taxon>Bacteria</taxon>
        <taxon>Bacillati</taxon>
        <taxon>Bacillota</taxon>
        <taxon>Negativicutes</taxon>
        <taxon>Veillonellales</taxon>
        <taxon>Veillonellaceae</taxon>
        <taxon>Veillonella</taxon>
    </lineage>
</organism>
<dbReference type="Pfam" id="PF04545">
    <property type="entry name" value="Sigma70_r4"/>
    <property type="match status" value="1"/>
</dbReference>
<evidence type="ECO:0000259" key="6">
    <source>
        <dbReference type="Pfam" id="PF12645"/>
    </source>
</evidence>
<reference evidence="7 8" key="1">
    <citation type="submission" date="2019-09" db="EMBL/GenBank/DDBJ databases">
        <title>Draft genome sequence of 3 type strains from the CCUG.</title>
        <authorList>
            <person name="Pineiro-Iglesias B."/>
            <person name="Tunovic T."/>
            <person name="Unosson C."/>
            <person name="Inganas E."/>
            <person name="Ohlen M."/>
            <person name="Cardew S."/>
            <person name="Jensie-Markopoulos S."/>
            <person name="Salva-Serra F."/>
            <person name="Jaen-Luchoro D."/>
            <person name="Karlsson R."/>
            <person name="Svensson-Stadler L."/>
            <person name="Chun J."/>
            <person name="Moore E."/>
        </authorList>
    </citation>
    <scope>NUCLEOTIDE SEQUENCE [LARGE SCALE GENOMIC DNA]</scope>
    <source>
        <strain evidence="7 8">CCUG 65427</strain>
    </source>
</reference>
<feature type="domain" description="Helix-turn-helix conjugative transposon-like" evidence="6">
    <location>
        <begin position="14"/>
        <end position="70"/>
    </location>
</feature>
<dbReference type="InterPro" id="IPR024760">
    <property type="entry name" value="HTH_dom_conjug_TS-like"/>
</dbReference>
<keyword evidence="3" id="KW-0238">DNA-binding</keyword>
<sequence>MLFQTPYSDLSTNAIVQLAQTGDKASLNQLCKQYEGLIHKYAHVSAIQCESTDMESMLWELFIRAVKEYDLNGDIPFSGFVKSRIKYGQYNAFKKLRKQWQRETFIMNTPTDGEDGAMTFEEILAPSDSAESIALANVNKKAVAHAFKRLMPAQQKLLSDYYINDIPLARLAKQYGISRQAMQQHKNRALAALTVFFNEELRKYND</sequence>
<dbReference type="Proteomes" id="UP000434554">
    <property type="component" value="Unassembled WGS sequence"/>
</dbReference>
<comment type="caution">
    <text evidence="7">The sequence shown here is derived from an EMBL/GenBank/DDBJ whole genome shotgun (WGS) entry which is preliminary data.</text>
</comment>
<dbReference type="InterPro" id="IPR013325">
    <property type="entry name" value="RNA_pol_sigma_r2"/>
</dbReference>
<evidence type="ECO:0000313" key="7">
    <source>
        <dbReference type="EMBL" id="KAB1479260.1"/>
    </source>
</evidence>
<dbReference type="GO" id="GO:0016987">
    <property type="term" value="F:sigma factor activity"/>
    <property type="evidence" value="ECO:0007669"/>
    <property type="project" value="UniProtKB-KW"/>
</dbReference>
<dbReference type="EMBL" id="WBKH01000003">
    <property type="protein sequence ID" value="KAB1479260.1"/>
    <property type="molecule type" value="Genomic_DNA"/>
</dbReference>
<dbReference type="AlphaFoldDB" id="A0A833CBT1"/>
<feature type="domain" description="RNA polymerase sigma-70 region 4" evidence="5">
    <location>
        <begin position="146"/>
        <end position="193"/>
    </location>
</feature>
<dbReference type="Gene3D" id="1.10.1740.10">
    <property type="match status" value="1"/>
</dbReference>
<evidence type="ECO:0000256" key="4">
    <source>
        <dbReference type="ARBA" id="ARBA00023163"/>
    </source>
</evidence>
<dbReference type="PANTHER" id="PTHR30385">
    <property type="entry name" value="SIGMA FACTOR F FLAGELLAR"/>
    <property type="match status" value="1"/>
</dbReference>
<dbReference type="GO" id="GO:0006352">
    <property type="term" value="P:DNA-templated transcription initiation"/>
    <property type="evidence" value="ECO:0007669"/>
    <property type="project" value="InterPro"/>
</dbReference>
<dbReference type="GO" id="GO:0003677">
    <property type="term" value="F:DNA binding"/>
    <property type="evidence" value="ECO:0007669"/>
    <property type="project" value="UniProtKB-KW"/>
</dbReference>
<evidence type="ECO:0000259" key="5">
    <source>
        <dbReference type="Pfam" id="PF04545"/>
    </source>
</evidence>
<dbReference type="InterPro" id="IPR007630">
    <property type="entry name" value="RNA_pol_sigma70_r4"/>
</dbReference>
<gene>
    <name evidence="7" type="ORF">F8R14_03635</name>
</gene>
<evidence type="ECO:0000256" key="2">
    <source>
        <dbReference type="ARBA" id="ARBA00023082"/>
    </source>
</evidence>
<dbReference type="NCBIfam" id="TIGR02937">
    <property type="entry name" value="sigma70-ECF"/>
    <property type="match status" value="1"/>
</dbReference>
<evidence type="ECO:0000313" key="8">
    <source>
        <dbReference type="Proteomes" id="UP000434554"/>
    </source>
</evidence>
<proteinExistence type="predicted"/>
<protein>
    <submittedName>
        <fullName evidence="7">Sigma-70 family RNA polymerase sigma factor</fullName>
    </submittedName>
</protein>
<dbReference type="SUPFAM" id="SSF88659">
    <property type="entry name" value="Sigma3 and sigma4 domains of RNA polymerase sigma factors"/>
    <property type="match status" value="1"/>
</dbReference>
<keyword evidence="4" id="KW-0804">Transcription</keyword>
<keyword evidence="2" id="KW-0731">Sigma factor</keyword>
<dbReference type="GeneID" id="83055495"/>
<dbReference type="InterPro" id="IPR036388">
    <property type="entry name" value="WH-like_DNA-bd_sf"/>
</dbReference>
<dbReference type="SUPFAM" id="SSF88946">
    <property type="entry name" value="Sigma2 domain of RNA polymerase sigma factors"/>
    <property type="match status" value="1"/>
</dbReference>
<dbReference type="InterPro" id="IPR013324">
    <property type="entry name" value="RNA_pol_sigma_r3/r4-like"/>
</dbReference>
<dbReference type="Gene3D" id="1.10.10.10">
    <property type="entry name" value="Winged helix-like DNA-binding domain superfamily/Winged helix DNA-binding domain"/>
    <property type="match status" value="1"/>
</dbReference>
<evidence type="ECO:0000256" key="3">
    <source>
        <dbReference type="ARBA" id="ARBA00023125"/>
    </source>
</evidence>
<dbReference type="Pfam" id="PF12645">
    <property type="entry name" value="HTH_16"/>
    <property type="match status" value="1"/>
</dbReference>
<keyword evidence="1" id="KW-0805">Transcription regulation</keyword>